<protein>
    <submittedName>
        <fullName evidence="1">Uncharacterized protein</fullName>
    </submittedName>
</protein>
<dbReference type="AlphaFoldDB" id="A0A0F8WPQ6"/>
<dbReference type="EMBL" id="LAZR01068083">
    <property type="protein sequence ID" value="KKK50315.1"/>
    <property type="molecule type" value="Genomic_DNA"/>
</dbReference>
<reference evidence="1" key="1">
    <citation type="journal article" date="2015" name="Nature">
        <title>Complex archaea that bridge the gap between prokaryotes and eukaryotes.</title>
        <authorList>
            <person name="Spang A."/>
            <person name="Saw J.H."/>
            <person name="Jorgensen S.L."/>
            <person name="Zaremba-Niedzwiedzka K."/>
            <person name="Martijn J."/>
            <person name="Lind A.E."/>
            <person name="van Eijk R."/>
            <person name="Schleper C."/>
            <person name="Guy L."/>
            <person name="Ettema T.J."/>
        </authorList>
    </citation>
    <scope>NUCLEOTIDE SEQUENCE</scope>
</reference>
<organism evidence="1">
    <name type="scientific">marine sediment metagenome</name>
    <dbReference type="NCBI Taxonomy" id="412755"/>
    <lineage>
        <taxon>unclassified sequences</taxon>
        <taxon>metagenomes</taxon>
        <taxon>ecological metagenomes</taxon>
    </lineage>
</organism>
<accession>A0A0F8WPQ6</accession>
<sequence>MVTDEEFLKEHPGLSDAVWDNFPIFRKLIHETQLDKQKVKEAFRCCATIWDYDKALKELGLE</sequence>
<evidence type="ECO:0000313" key="1">
    <source>
        <dbReference type="EMBL" id="KKK50315.1"/>
    </source>
</evidence>
<gene>
    <name evidence="1" type="ORF">LCGC14_3126250</name>
</gene>
<comment type="caution">
    <text evidence="1">The sequence shown here is derived from an EMBL/GenBank/DDBJ whole genome shotgun (WGS) entry which is preliminary data.</text>
</comment>
<name>A0A0F8WPQ6_9ZZZZ</name>
<proteinExistence type="predicted"/>